<keyword evidence="3" id="KW-0472">Membrane</keyword>
<evidence type="ECO:0000313" key="5">
    <source>
        <dbReference type="EMBL" id="MCC2164233.1"/>
    </source>
</evidence>
<feature type="compositionally biased region" description="Basic and acidic residues" evidence="2">
    <location>
        <begin position="564"/>
        <end position="616"/>
    </location>
</feature>
<name>A0AAE3ALZ6_9FIRM</name>
<dbReference type="Pfam" id="PF03816">
    <property type="entry name" value="LytR_cpsA_psr"/>
    <property type="match status" value="1"/>
</dbReference>
<evidence type="ECO:0000313" key="6">
    <source>
        <dbReference type="Proteomes" id="UP001198962"/>
    </source>
</evidence>
<dbReference type="PANTHER" id="PTHR33392">
    <property type="entry name" value="POLYISOPRENYL-TEICHOIC ACID--PEPTIDOGLYCAN TEICHOIC ACID TRANSFERASE TAGU"/>
    <property type="match status" value="1"/>
</dbReference>
<keyword evidence="3" id="KW-0812">Transmembrane</keyword>
<feature type="transmembrane region" description="Helical" evidence="3">
    <location>
        <begin position="167"/>
        <end position="187"/>
    </location>
</feature>
<feature type="compositionally biased region" description="Gly residues" evidence="2">
    <location>
        <begin position="113"/>
        <end position="135"/>
    </location>
</feature>
<feature type="compositionally biased region" description="Polar residues" evidence="2">
    <location>
        <begin position="62"/>
        <end position="73"/>
    </location>
</feature>
<feature type="region of interest" description="Disordered" evidence="2">
    <location>
        <begin position="1"/>
        <end position="158"/>
    </location>
</feature>
<evidence type="ECO:0000256" key="2">
    <source>
        <dbReference type="SAM" id="MobiDB-lite"/>
    </source>
</evidence>
<feature type="compositionally biased region" description="Low complexity" evidence="2">
    <location>
        <begin position="662"/>
        <end position="698"/>
    </location>
</feature>
<feature type="compositionally biased region" description="Low complexity" evidence="2">
    <location>
        <begin position="136"/>
        <end position="147"/>
    </location>
</feature>
<dbReference type="Proteomes" id="UP001198962">
    <property type="component" value="Unassembled WGS sequence"/>
</dbReference>
<sequence length="698" mass="75526">MSREYEEDRRQGDERSRRRTSERQREMEGPVIMEGGSVTVSRSGHSMHSARSARSVRRVRSVQTSGNSVNSGSKEAKRWRTASSSPESGAGRHQSAQRNVSPSKNISKSASSRGGGGNYNNGGHGNGGGRNGGNNNGYNGNNNGNNNLPNPRKEMERAKKRRTIRRIITTVIAECFALFFIFGYGFFARTAAKIQRPSEEEMKEVTVNQDLPEVATQNMKGYWTIAVFGVDARDNAIKKDTNADVNIICSINLENGEIKLVSVYRDSYLNISQEKGSYNKINQAYFLGGPAQAMTALNRNLDLNITDYITFNWKAVAQGIDILGGVDVELSKAEFYYINSFITETVKATGIGSTQLTHAGMNHLDGVQAVAYGRLRLMDTDYARTERQRKIISLAFEKAQKADFQTLYRLIGTVFPNTYTSLWVDDLVNNAKNISKFHLVDTTGFPQARGEANMGKKGSVVVPATLESNVKLLHEFLYDETDYEPSETVKKIGEKISANTGIYKEGQVVKKVGTDSGVVQPQKTTASATTGSSKNSKDESGTDDKKDVKVTVESDDSSTGKISESTKADEKGSKDSKDAHETTSAKDVKETKDAKETTKETTKEEKGTTEIKETIAPKESTSASHAGTSTTSAYRETTASHSTSGGTSELPPASTVRGEGPASSTTSASKETTAHVGPGGTSTTPTTAGSGPVSRPGQ</sequence>
<evidence type="ECO:0000256" key="1">
    <source>
        <dbReference type="ARBA" id="ARBA00006068"/>
    </source>
</evidence>
<feature type="domain" description="Cell envelope-related transcriptional attenuator" evidence="4">
    <location>
        <begin position="242"/>
        <end position="400"/>
    </location>
</feature>
<gene>
    <name evidence="5" type="ORF">LKD32_04915</name>
</gene>
<accession>A0AAE3ALZ6</accession>
<dbReference type="InterPro" id="IPR004474">
    <property type="entry name" value="LytR_CpsA_psr"/>
</dbReference>
<dbReference type="EMBL" id="JAJEPU010000010">
    <property type="protein sequence ID" value="MCC2164233.1"/>
    <property type="molecule type" value="Genomic_DNA"/>
</dbReference>
<feature type="region of interest" description="Disordered" evidence="2">
    <location>
        <begin position="520"/>
        <end position="698"/>
    </location>
</feature>
<dbReference type="AlphaFoldDB" id="A0AAE3ALZ6"/>
<dbReference type="PANTHER" id="PTHR33392:SF6">
    <property type="entry name" value="POLYISOPRENYL-TEICHOIC ACID--PEPTIDOGLYCAN TEICHOIC ACID TRANSFERASE TAGU"/>
    <property type="match status" value="1"/>
</dbReference>
<evidence type="ECO:0000256" key="3">
    <source>
        <dbReference type="SAM" id="Phobius"/>
    </source>
</evidence>
<protein>
    <submittedName>
        <fullName evidence="5">LCP family protein</fullName>
    </submittedName>
</protein>
<feature type="compositionally biased region" description="Low complexity" evidence="2">
    <location>
        <begin position="41"/>
        <end position="53"/>
    </location>
</feature>
<feature type="compositionally biased region" description="Low complexity" evidence="2">
    <location>
        <begin position="101"/>
        <end position="112"/>
    </location>
</feature>
<dbReference type="InterPro" id="IPR050922">
    <property type="entry name" value="LytR/CpsA/Psr_CW_biosynth"/>
</dbReference>
<reference evidence="5" key="1">
    <citation type="submission" date="2021-10" db="EMBL/GenBank/DDBJ databases">
        <title>Anaerobic single-cell dispensing facilitates the cultivation of human gut bacteria.</title>
        <authorList>
            <person name="Afrizal A."/>
        </authorList>
    </citation>
    <scope>NUCLEOTIDE SEQUENCE</scope>
    <source>
        <strain evidence="5">CLA-AA-H274</strain>
    </source>
</reference>
<comment type="caution">
    <text evidence="5">The sequence shown here is derived from an EMBL/GenBank/DDBJ whole genome shotgun (WGS) entry which is preliminary data.</text>
</comment>
<comment type="similarity">
    <text evidence="1">Belongs to the LytR/CpsA/Psr (LCP) family.</text>
</comment>
<proteinExistence type="inferred from homology"/>
<feature type="compositionally biased region" description="Low complexity" evidence="2">
    <location>
        <begin position="523"/>
        <end position="534"/>
    </location>
</feature>
<feature type="compositionally biased region" description="Basic and acidic residues" evidence="2">
    <location>
        <begin position="535"/>
        <end position="552"/>
    </location>
</feature>
<keyword evidence="3" id="KW-1133">Transmembrane helix</keyword>
<feature type="compositionally biased region" description="Basic and acidic residues" evidence="2">
    <location>
        <begin position="1"/>
        <end position="28"/>
    </location>
</feature>
<keyword evidence="6" id="KW-1185">Reference proteome</keyword>
<dbReference type="NCBIfam" id="TIGR00350">
    <property type="entry name" value="lytR_cpsA_psr"/>
    <property type="match status" value="1"/>
</dbReference>
<feature type="compositionally biased region" description="Low complexity" evidence="2">
    <location>
        <begin position="620"/>
        <end position="648"/>
    </location>
</feature>
<dbReference type="RefSeq" id="WP_308450924.1">
    <property type="nucleotide sequence ID" value="NZ_JAJEPU010000010.1"/>
</dbReference>
<evidence type="ECO:0000259" key="4">
    <source>
        <dbReference type="Pfam" id="PF03816"/>
    </source>
</evidence>
<dbReference type="Gene3D" id="3.40.630.190">
    <property type="entry name" value="LCP protein"/>
    <property type="match status" value="1"/>
</dbReference>
<organism evidence="5 6">
    <name type="scientific">Brotaphodocola catenula</name>
    <dbReference type="NCBI Taxonomy" id="2885361"/>
    <lineage>
        <taxon>Bacteria</taxon>
        <taxon>Bacillati</taxon>
        <taxon>Bacillota</taxon>
        <taxon>Clostridia</taxon>
        <taxon>Lachnospirales</taxon>
        <taxon>Lachnospiraceae</taxon>
        <taxon>Brotaphodocola</taxon>
    </lineage>
</organism>